<dbReference type="Gene3D" id="1.10.3730.20">
    <property type="match status" value="1"/>
</dbReference>
<comment type="caution">
    <text evidence="11">The sequence shown here is derived from an EMBL/GenBank/DDBJ whole genome shotgun (WGS) entry which is preliminary data.</text>
</comment>
<dbReference type="PANTHER" id="PTHR30561">
    <property type="entry name" value="SMR FAMILY PROTON-DEPENDENT DRUG EFFLUX TRANSPORTER SUGE"/>
    <property type="match status" value="1"/>
</dbReference>
<name>A0A1J4QG03_9GAMM</name>
<dbReference type="GO" id="GO:0022857">
    <property type="term" value="F:transmembrane transporter activity"/>
    <property type="evidence" value="ECO:0007669"/>
    <property type="project" value="InterPro"/>
</dbReference>
<keyword evidence="3" id="KW-1003">Cell membrane</keyword>
<evidence type="ECO:0000256" key="5">
    <source>
        <dbReference type="ARBA" id="ARBA00022989"/>
    </source>
</evidence>
<evidence type="ECO:0000256" key="9">
    <source>
        <dbReference type="RuleBase" id="RU003942"/>
    </source>
</evidence>
<dbReference type="RefSeq" id="WP_071472158.1">
    <property type="nucleotide sequence ID" value="NZ_MDKE01000011.1"/>
</dbReference>
<keyword evidence="12" id="KW-1185">Reference proteome</keyword>
<evidence type="ECO:0000256" key="8">
    <source>
        <dbReference type="ARBA" id="ARBA00039168"/>
    </source>
</evidence>
<dbReference type="GO" id="GO:0005886">
    <property type="term" value="C:plasma membrane"/>
    <property type="evidence" value="ECO:0007669"/>
    <property type="project" value="UniProtKB-SubCell"/>
</dbReference>
<keyword evidence="2" id="KW-0813">Transport</keyword>
<dbReference type="EMBL" id="MDKE01000011">
    <property type="protein sequence ID" value="OIN12383.1"/>
    <property type="molecule type" value="Genomic_DNA"/>
</dbReference>
<dbReference type="OrthoDB" id="9808638at2"/>
<dbReference type="STRING" id="1414654.BFR47_01475"/>
<evidence type="ECO:0000256" key="3">
    <source>
        <dbReference type="ARBA" id="ARBA00022475"/>
    </source>
</evidence>
<dbReference type="PANTHER" id="PTHR30561:SF0">
    <property type="entry name" value="GUANIDINIUM EXPORTER"/>
    <property type="match status" value="1"/>
</dbReference>
<evidence type="ECO:0000256" key="6">
    <source>
        <dbReference type="ARBA" id="ARBA00023136"/>
    </source>
</evidence>
<evidence type="ECO:0000256" key="7">
    <source>
        <dbReference type="ARBA" id="ARBA00038151"/>
    </source>
</evidence>
<dbReference type="AlphaFoldDB" id="A0A1J4QG03"/>
<feature type="transmembrane region" description="Helical" evidence="10">
    <location>
        <begin position="90"/>
        <end position="109"/>
    </location>
</feature>
<evidence type="ECO:0000313" key="12">
    <source>
        <dbReference type="Proteomes" id="UP000243073"/>
    </source>
</evidence>
<dbReference type="SUPFAM" id="SSF103481">
    <property type="entry name" value="Multidrug resistance efflux transporter EmrE"/>
    <property type="match status" value="1"/>
</dbReference>
<dbReference type="Proteomes" id="UP000243073">
    <property type="component" value="Unassembled WGS sequence"/>
</dbReference>
<reference evidence="11 12" key="1">
    <citation type="submission" date="2016-07" db="EMBL/GenBank/DDBJ databases">
        <title>Draft Genome Sequence of Oceanisphaera psychrotolerans, isolated from coastal sediment samples.</title>
        <authorList>
            <person name="Zhuo S."/>
            <person name="Ruan Z."/>
        </authorList>
    </citation>
    <scope>NUCLEOTIDE SEQUENCE [LARGE SCALE GENOMIC DNA]</scope>
    <source>
        <strain evidence="11 12">LAM-WHM-ZC</strain>
    </source>
</reference>
<sequence>MFNGLGAGWWFLLGAGISEICYAAVIPKTQGFTRLWPTLYCAFFICLSMYLLAQAVRTLPVGTAYAVWVGIGAVGTAVYGMLFLGEAANAGRLACLMLIIAGVVGLKLVGGTELA</sequence>
<dbReference type="InterPro" id="IPR000390">
    <property type="entry name" value="Small_drug/metabolite_transptr"/>
</dbReference>
<feature type="transmembrane region" description="Helical" evidence="10">
    <location>
        <begin position="65"/>
        <end position="84"/>
    </location>
</feature>
<evidence type="ECO:0000256" key="2">
    <source>
        <dbReference type="ARBA" id="ARBA00022448"/>
    </source>
</evidence>
<keyword evidence="6 10" id="KW-0472">Membrane</keyword>
<evidence type="ECO:0000256" key="4">
    <source>
        <dbReference type="ARBA" id="ARBA00022692"/>
    </source>
</evidence>
<evidence type="ECO:0000256" key="10">
    <source>
        <dbReference type="SAM" id="Phobius"/>
    </source>
</evidence>
<gene>
    <name evidence="11" type="ORF">BFR47_01475</name>
</gene>
<dbReference type="FunFam" id="1.10.3730.20:FF:000001">
    <property type="entry name" value="Quaternary ammonium compound resistance transporter SugE"/>
    <property type="match status" value="1"/>
</dbReference>
<dbReference type="InterPro" id="IPR037185">
    <property type="entry name" value="EmrE-like"/>
</dbReference>
<feature type="transmembrane region" description="Helical" evidence="10">
    <location>
        <begin position="33"/>
        <end position="53"/>
    </location>
</feature>
<keyword evidence="4 9" id="KW-0812">Transmembrane</keyword>
<proteinExistence type="inferred from homology"/>
<protein>
    <recommendedName>
        <fullName evidence="8">Guanidinium exporter</fullName>
    </recommendedName>
</protein>
<accession>A0A1J4QG03</accession>
<evidence type="ECO:0000256" key="1">
    <source>
        <dbReference type="ARBA" id="ARBA00004651"/>
    </source>
</evidence>
<dbReference type="InterPro" id="IPR045324">
    <property type="entry name" value="Small_multidrug_res"/>
</dbReference>
<organism evidence="11 12">
    <name type="scientific">Oceanisphaera psychrotolerans</name>
    <dbReference type="NCBI Taxonomy" id="1414654"/>
    <lineage>
        <taxon>Bacteria</taxon>
        <taxon>Pseudomonadati</taxon>
        <taxon>Pseudomonadota</taxon>
        <taxon>Gammaproteobacteria</taxon>
        <taxon>Aeromonadales</taxon>
        <taxon>Aeromonadaceae</taxon>
        <taxon>Oceanisphaera</taxon>
    </lineage>
</organism>
<dbReference type="Pfam" id="PF00893">
    <property type="entry name" value="Multi_Drug_Res"/>
    <property type="match status" value="1"/>
</dbReference>
<comment type="subcellular location">
    <subcellularLocation>
        <location evidence="1 9">Cell membrane</location>
        <topology evidence="1 9">Multi-pass membrane protein</topology>
    </subcellularLocation>
</comment>
<dbReference type="GO" id="GO:1990961">
    <property type="term" value="P:xenobiotic detoxification by transmembrane export across the plasma membrane"/>
    <property type="evidence" value="ECO:0007669"/>
    <property type="project" value="UniProtKB-ARBA"/>
</dbReference>
<keyword evidence="5 10" id="KW-1133">Transmembrane helix</keyword>
<evidence type="ECO:0000313" key="11">
    <source>
        <dbReference type="EMBL" id="OIN12383.1"/>
    </source>
</evidence>
<comment type="similarity">
    <text evidence="7">Belongs to the drug/metabolite transporter (DMT) superfamily. Small multidrug resistance (SMR) (TC 2.A.7.1) family. Gdx/SugE subfamily.</text>
</comment>